<proteinExistence type="predicted"/>
<sequence>MQRATGSERPQVLLPPPPDTGADQTWSYDTQPPVSGMACCTSRGKPKELSKPKGPVWETADLTWWDFQRRRWRTLWLMRTIFYRLKKTAADTENLSPE</sequence>
<keyword evidence="3" id="KW-1185">Reference proteome</keyword>
<accession>A0ABN9Y3U6</accession>
<evidence type="ECO:0000313" key="3">
    <source>
        <dbReference type="Proteomes" id="UP001189429"/>
    </source>
</evidence>
<feature type="compositionally biased region" description="Polar residues" evidence="1">
    <location>
        <begin position="22"/>
        <end position="33"/>
    </location>
</feature>
<dbReference type="EMBL" id="CAUYUJ010021819">
    <property type="protein sequence ID" value="CAK0907194.1"/>
    <property type="molecule type" value="Genomic_DNA"/>
</dbReference>
<evidence type="ECO:0000256" key="1">
    <source>
        <dbReference type="SAM" id="MobiDB-lite"/>
    </source>
</evidence>
<name>A0ABN9Y3U6_9DINO</name>
<reference evidence="2" key="1">
    <citation type="submission" date="2023-10" db="EMBL/GenBank/DDBJ databases">
        <authorList>
            <person name="Chen Y."/>
            <person name="Shah S."/>
            <person name="Dougan E. K."/>
            <person name="Thang M."/>
            <person name="Chan C."/>
        </authorList>
    </citation>
    <scope>NUCLEOTIDE SEQUENCE [LARGE SCALE GENOMIC DNA]</scope>
</reference>
<evidence type="ECO:0000313" key="2">
    <source>
        <dbReference type="EMBL" id="CAK0907194.1"/>
    </source>
</evidence>
<organism evidence="2 3">
    <name type="scientific">Prorocentrum cordatum</name>
    <dbReference type="NCBI Taxonomy" id="2364126"/>
    <lineage>
        <taxon>Eukaryota</taxon>
        <taxon>Sar</taxon>
        <taxon>Alveolata</taxon>
        <taxon>Dinophyceae</taxon>
        <taxon>Prorocentrales</taxon>
        <taxon>Prorocentraceae</taxon>
        <taxon>Prorocentrum</taxon>
    </lineage>
</organism>
<feature type="region of interest" description="Disordered" evidence="1">
    <location>
        <begin position="1"/>
        <end position="34"/>
    </location>
</feature>
<dbReference type="Proteomes" id="UP001189429">
    <property type="component" value="Unassembled WGS sequence"/>
</dbReference>
<comment type="caution">
    <text evidence="2">The sequence shown here is derived from an EMBL/GenBank/DDBJ whole genome shotgun (WGS) entry which is preliminary data.</text>
</comment>
<feature type="non-terminal residue" evidence="2">
    <location>
        <position position="98"/>
    </location>
</feature>
<protein>
    <submittedName>
        <fullName evidence="2">Uncharacterized protein</fullName>
    </submittedName>
</protein>
<gene>
    <name evidence="2" type="ORF">PCOR1329_LOCUS82292</name>
</gene>